<feature type="transmembrane region" description="Helical" evidence="6">
    <location>
        <begin position="90"/>
        <end position="109"/>
    </location>
</feature>
<comment type="caution">
    <text evidence="8">The sequence shown here is derived from an EMBL/GenBank/DDBJ whole genome shotgun (WGS) entry which is preliminary data.</text>
</comment>
<keyword evidence="2" id="KW-0813">Transport</keyword>
<dbReference type="GO" id="GO:0005886">
    <property type="term" value="C:plasma membrane"/>
    <property type="evidence" value="ECO:0007669"/>
    <property type="project" value="UniProtKB-SubCell"/>
</dbReference>
<feature type="transmembrane region" description="Helical" evidence="6">
    <location>
        <begin position="348"/>
        <end position="366"/>
    </location>
</feature>
<feature type="domain" description="Major facilitator superfamily (MFS) profile" evidence="7">
    <location>
        <begin position="24"/>
        <end position="474"/>
    </location>
</feature>
<dbReference type="GO" id="GO:0022857">
    <property type="term" value="F:transmembrane transporter activity"/>
    <property type="evidence" value="ECO:0007669"/>
    <property type="project" value="InterPro"/>
</dbReference>
<sequence>MGTTSGGVAVPAETIPGRGGGRLAVGALVFASLVAGLLQSIVLQIQDELPALLGSTREVTGWIVTATILAACAFSPVSSRLGDMLGRKRVTVSLLMILALGSAVAALAPNVWIVILGRALQGLAIGVIPLAMSILKDIVPPARLGGAIALTSGTLGIGSAVGLPLGALVNEYASWRGIFWVCFFLAVLSTGWVQWAVPAHQVRSHGDFDALGALGLGLSVTVLLIGLAQSLPWGWDSVATLATFGVGAVSMAATIAHLWRRSHPIIDVRSSLAPRVLLTNISALLMNFSMMGAIIVFPQLMALPADAPAGLGIDRVLAGLIMMTSGVTTALATPLITSLNARFGPKRLMVAGTFVVGVCLGLGLVAPWSAGLFLGINIGLGFGFGMSFAAMPQIIMESVDRRDTAAANGLNAQLRFFGTAAASAILAAVLAHWSIGHHGVVVPTVFGVELAIVLCSAAAFVATVLCLFIPTAARS</sequence>
<dbReference type="PANTHER" id="PTHR23501:SF197">
    <property type="entry name" value="COMD"/>
    <property type="match status" value="1"/>
</dbReference>
<name>A0A3S0AWJ7_9CORY</name>
<evidence type="ECO:0000256" key="2">
    <source>
        <dbReference type="ARBA" id="ARBA00022448"/>
    </source>
</evidence>
<dbReference type="InterPro" id="IPR036259">
    <property type="entry name" value="MFS_trans_sf"/>
</dbReference>
<feature type="transmembrane region" description="Helical" evidence="6">
    <location>
        <begin position="416"/>
        <end position="435"/>
    </location>
</feature>
<dbReference type="EMBL" id="RXHJ01000006">
    <property type="protein sequence ID" value="RSZ63825.1"/>
    <property type="molecule type" value="Genomic_DNA"/>
</dbReference>
<gene>
    <name evidence="8" type="ORF">EAH68_06200</name>
</gene>
<keyword evidence="9" id="KW-1185">Reference proteome</keyword>
<feature type="transmembrane region" description="Helical" evidence="6">
    <location>
        <begin position="277"/>
        <end position="297"/>
    </location>
</feature>
<keyword evidence="3 6" id="KW-0812">Transmembrane</keyword>
<keyword evidence="5 6" id="KW-0472">Membrane</keyword>
<dbReference type="InterPro" id="IPR011701">
    <property type="entry name" value="MFS"/>
</dbReference>
<evidence type="ECO:0000256" key="6">
    <source>
        <dbReference type="SAM" id="Phobius"/>
    </source>
</evidence>
<dbReference type="Gene3D" id="1.20.1720.10">
    <property type="entry name" value="Multidrug resistance protein D"/>
    <property type="match status" value="1"/>
</dbReference>
<evidence type="ECO:0000313" key="9">
    <source>
        <dbReference type="Proteomes" id="UP000274907"/>
    </source>
</evidence>
<dbReference type="AlphaFoldDB" id="A0A3S0AWJ7"/>
<keyword evidence="4 6" id="KW-1133">Transmembrane helix</keyword>
<proteinExistence type="predicted"/>
<feature type="transmembrane region" description="Helical" evidence="6">
    <location>
        <begin position="59"/>
        <end position="78"/>
    </location>
</feature>
<feature type="transmembrane region" description="Helical" evidence="6">
    <location>
        <begin position="441"/>
        <end position="469"/>
    </location>
</feature>
<evidence type="ECO:0000256" key="4">
    <source>
        <dbReference type="ARBA" id="ARBA00022989"/>
    </source>
</evidence>
<feature type="transmembrane region" description="Helical" evidence="6">
    <location>
        <begin position="147"/>
        <end position="166"/>
    </location>
</feature>
<evidence type="ECO:0000256" key="1">
    <source>
        <dbReference type="ARBA" id="ARBA00004651"/>
    </source>
</evidence>
<feature type="transmembrane region" description="Helical" evidence="6">
    <location>
        <begin position="210"/>
        <end position="231"/>
    </location>
</feature>
<feature type="transmembrane region" description="Helical" evidence="6">
    <location>
        <begin position="317"/>
        <end position="336"/>
    </location>
</feature>
<dbReference type="InterPro" id="IPR020846">
    <property type="entry name" value="MFS_dom"/>
</dbReference>
<comment type="subcellular location">
    <subcellularLocation>
        <location evidence="1">Cell membrane</location>
        <topology evidence="1">Multi-pass membrane protein</topology>
    </subcellularLocation>
</comment>
<evidence type="ECO:0000259" key="7">
    <source>
        <dbReference type="PROSITE" id="PS50850"/>
    </source>
</evidence>
<evidence type="ECO:0000256" key="3">
    <source>
        <dbReference type="ARBA" id="ARBA00022692"/>
    </source>
</evidence>
<accession>A0A3S0AWJ7</accession>
<feature type="transmembrane region" description="Helical" evidence="6">
    <location>
        <begin position="237"/>
        <end position="256"/>
    </location>
</feature>
<dbReference type="Pfam" id="PF07690">
    <property type="entry name" value="MFS_1"/>
    <property type="match status" value="2"/>
</dbReference>
<feature type="transmembrane region" description="Helical" evidence="6">
    <location>
        <begin position="178"/>
        <end position="198"/>
    </location>
</feature>
<dbReference type="Proteomes" id="UP000274907">
    <property type="component" value="Unassembled WGS sequence"/>
</dbReference>
<reference evidence="8 9" key="1">
    <citation type="submission" date="2018-12" db="EMBL/GenBank/DDBJ databases">
        <title>YIM 101343 draft genome.</title>
        <authorList>
            <person name="Chen X."/>
        </authorList>
    </citation>
    <scope>NUCLEOTIDE SEQUENCE [LARGE SCALE GENOMIC DNA]</scope>
    <source>
        <strain evidence="8 9">YIM 101343</strain>
    </source>
</reference>
<dbReference type="OrthoDB" id="4484751at2"/>
<organism evidence="8 9">
    <name type="scientific">Corynebacterium hylobatis</name>
    <dbReference type="NCBI Taxonomy" id="1859290"/>
    <lineage>
        <taxon>Bacteria</taxon>
        <taxon>Bacillati</taxon>
        <taxon>Actinomycetota</taxon>
        <taxon>Actinomycetes</taxon>
        <taxon>Mycobacteriales</taxon>
        <taxon>Corynebacteriaceae</taxon>
        <taxon>Corynebacterium</taxon>
    </lineage>
</organism>
<evidence type="ECO:0000313" key="8">
    <source>
        <dbReference type="EMBL" id="RSZ63825.1"/>
    </source>
</evidence>
<evidence type="ECO:0000256" key="5">
    <source>
        <dbReference type="ARBA" id="ARBA00023136"/>
    </source>
</evidence>
<feature type="transmembrane region" description="Helical" evidence="6">
    <location>
        <begin position="372"/>
        <end position="395"/>
    </location>
</feature>
<protein>
    <submittedName>
        <fullName evidence="8">MFS transporter</fullName>
    </submittedName>
</protein>
<feature type="transmembrane region" description="Helical" evidence="6">
    <location>
        <begin position="115"/>
        <end position="135"/>
    </location>
</feature>
<dbReference type="PANTHER" id="PTHR23501">
    <property type="entry name" value="MAJOR FACILITATOR SUPERFAMILY"/>
    <property type="match status" value="1"/>
</dbReference>
<dbReference type="Gene3D" id="1.20.1250.20">
    <property type="entry name" value="MFS general substrate transporter like domains"/>
    <property type="match status" value="1"/>
</dbReference>
<dbReference type="PROSITE" id="PS50850">
    <property type="entry name" value="MFS"/>
    <property type="match status" value="1"/>
</dbReference>
<feature type="transmembrane region" description="Helical" evidence="6">
    <location>
        <begin position="23"/>
        <end position="43"/>
    </location>
</feature>
<dbReference type="CDD" id="cd17504">
    <property type="entry name" value="MFS_MMR_MDR_like"/>
    <property type="match status" value="1"/>
</dbReference>
<dbReference type="SUPFAM" id="SSF103473">
    <property type="entry name" value="MFS general substrate transporter"/>
    <property type="match status" value="1"/>
</dbReference>